<sequence>MSNGPTPRPPAAPLRRGLWAEVFGFALAGGCAYAVDLALFVWLRGAAGVGPVCAKTLSFLAGCLVAYAGNAAGTYRGAATGHSRPRQLGVFVLVNLAGALVQLLCLGVSHYLLGLTSPRADVVSGAGVGMALGTCLRFWGTRRLVFRIGRDACHGRATRA</sequence>
<comment type="subcellular location">
    <subcellularLocation>
        <location evidence="1">Membrane</location>
        <topology evidence="1">Multi-pass membrane protein</topology>
    </subcellularLocation>
</comment>
<comment type="caution">
    <text evidence="8">The sequence shown here is derived from an EMBL/GenBank/DDBJ whole genome shotgun (WGS) entry which is preliminary data.</text>
</comment>
<dbReference type="PANTHER" id="PTHR38459:SF6">
    <property type="entry name" value="ARABINOGALACTAN BIOSYNTHESIS RECRUITING PROTEIN RV3789"/>
    <property type="match status" value="1"/>
</dbReference>
<evidence type="ECO:0000256" key="6">
    <source>
        <dbReference type="SAM" id="Phobius"/>
    </source>
</evidence>
<evidence type="ECO:0000313" key="9">
    <source>
        <dbReference type="Proteomes" id="UP000654471"/>
    </source>
</evidence>
<proteinExistence type="inferred from homology"/>
<organism evidence="8 9">
    <name type="scientific">Streptomyces albospinus</name>
    <dbReference type="NCBI Taxonomy" id="285515"/>
    <lineage>
        <taxon>Bacteria</taxon>
        <taxon>Bacillati</taxon>
        <taxon>Actinomycetota</taxon>
        <taxon>Actinomycetes</taxon>
        <taxon>Kitasatosporales</taxon>
        <taxon>Streptomycetaceae</taxon>
        <taxon>Streptomyces</taxon>
    </lineage>
</organism>
<reference evidence="9" key="1">
    <citation type="journal article" date="2019" name="Int. J. Syst. Evol. Microbiol.">
        <title>The Global Catalogue of Microorganisms (GCM) 10K type strain sequencing project: providing services to taxonomists for standard genome sequencing and annotation.</title>
        <authorList>
            <consortium name="The Broad Institute Genomics Platform"/>
            <consortium name="The Broad Institute Genome Sequencing Center for Infectious Disease"/>
            <person name="Wu L."/>
            <person name="Ma J."/>
        </authorList>
    </citation>
    <scope>NUCLEOTIDE SEQUENCE [LARGE SCALE GENOMIC DNA]</scope>
    <source>
        <strain evidence="9">JCM 3399</strain>
    </source>
</reference>
<keyword evidence="4 6" id="KW-1133">Transmembrane helix</keyword>
<dbReference type="InterPro" id="IPR051401">
    <property type="entry name" value="GtrA_CellWall_Glycosyl"/>
</dbReference>
<protein>
    <submittedName>
        <fullName evidence="8">Membrane protein</fullName>
    </submittedName>
</protein>
<evidence type="ECO:0000256" key="4">
    <source>
        <dbReference type="ARBA" id="ARBA00022989"/>
    </source>
</evidence>
<evidence type="ECO:0000256" key="5">
    <source>
        <dbReference type="ARBA" id="ARBA00023136"/>
    </source>
</evidence>
<dbReference type="Proteomes" id="UP000654471">
    <property type="component" value="Unassembled WGS sequence"/>
</dbReference>
<dbReference type="InterPro" id="IPR007267">
    <property type="entry name" value="GtrA_DPMS_TM"/>
</dbReference>
<feature type="transmembrane region" description="Helical" evidence="6">
    <location>
        <begin position="122"/>
        <end position="140"/>
    </location>
</feature>
<feature type="transmembrane region" description="Helical" evidence="6">
    <location>
        <begin position="88"/>
        <end position="110"/>
    </location>
</feature>
<evidence type="ECO:0000313" key="8">
    <source>
        <dbReference type="EMBL" id="GGU82842.1"/>
    </source>
</evidence>
<keyword evidence="5 6" id="KW-0472">Membrane</keyword>
<dbReference type="EMBL" id="BMRP01000023">
    <property type="protein sequence ID" value="GGU82842.1"/>
    <property type="molecule type" value="Genomic_DNA"/>
</dbReference>
<dbReference type="PANTHER" id="PTHR38459">
    <property type="entry name" value="PROPHAGE BACTOPRENOL-LINKED GLUCOSE TRANSLOCASE HOMOLOG"/>
    <property type="match status" value="1"/>
</dbReference>
<feature type="transmembrane region" description="Helical" evidence="6">
    <location>
        <begin position="18"/>
        <end position="43"/>
    </location>
</feature>
<evidence type="ECO:0000256" key="3">
    <source>
        <dbReference type="ARBA" id="ARBA00022692"/>
    </source>
</evidence>
<dbReference type="Pfam" id="PF04138">
    <property type="entry name" value="GtrA_DPMS_TM"/>
    <property type="match status" value="1"/>
</dbReference>
<evidence type="ECO:0000259" key="7">
    <source>
        <dbReference type="Pfam" id="PF04138"/>
    </source>
</evidence>
<feature type="domain" description="GtrA/DPMS transmembrane" evidence="7">
    <location>
        <begin position="25"/>
        <end position="146"/>
    </location>
</feature>
<evidence type="ECO:0000256" key="2">
    <source>
        <dbReference type="ARBA" id="ARBA00009399"/>
    </source>
</evidence>
<evidence type="ECO:0000256" key="1">
    <source>
        <dbReference type="ARBA" id="ARBA00004141"/>
    </source>
</evidence>
<keyword evidence="9" id="KW-1185">Reference proteome</keyword>
<dbReference type="RefSeq" id="WP_189304510.1">
    <property type="nucleotide sequence ID" value="NZ_BMRP01000023.1"/>
</dbReference>
<name>A0ABQ2VEH4_9ACTN</name>
<accession>A0ABQ2VEH4</accession>
<keyword evidence="3 6" id="KW-0812">Transmembrane</keyword>
<feature type="transmembrane region" description="Helical" evidence="6">
    <location>
        <begin position="49"/>
        <end position="68"/>
    </location>
</feature>
<gene>
    <name evidence="8" type="ORF">GCM10010211_55980</name>
</gene>
<comment type="similarity">
    <text evidence="2">Belongs to the GtrA family.</text>
</comment>